<keyword evidence="3" id="KW-1185">Reference proteome</keyword>
<evidence type="ECO:0000313" key="2">
    <source>
        <dbReference type="EMBL" id="CAK9185552.1"/>
    </source>
</evidence>
<dbReference type="InterPro" id="IPR036047">
    <property type="entry name" value="F-box-like_dom_sf"/>
</dbReference>
<sequence>MLKKQRSNTSLIKLFPRNFIEVMDSSPKSLKALDQKCHLMEQTPDYDYGVDRVSDLPDDILCHILSFLPTRFSAATTFLSTSNGKYEVVFDTPALSVLEYYNVVAHAYSLKNWGGLCEAHLDLWVTEEQWEEGRWNYCQNIAEFVAACSGVATLSLSQSCIVVSELPLLFHALISSSEGVLDGKPMAQVLKLGMDRPTFHVGKNLFVELSLLLAINCSSRLLPKFSSLCTLTLEDIEENGWNLLPRLLESSPNLEVLNFER</sequence>
<accession>A0ABC8UWT2</accession>
<feature type="non-terminal residue" evidence="2">
    <location>
        <position position="261"/>
    </location>
</feature>
<proteinExistence type="predicted"/>
<organism evidence="2 3">
    <name type="scientific">Ilex paraguariensis</name>
    <name type="common">yerba mate</name>
    <dbReference type="NCBI Taxonomy" id="185542"/>
    <lineage>
        <taxon>Eukaryota</taxon>
        <taxon>Viridiplantae</taxon>
        <taxon>Streptophyta</taxon>
        <taxon>Embryophyta</taxon>
        <taxon>Tracheophyta</taxon>
        <taxon>Spermatophyta</taxon>
        <taxon>Magnoliopsida</taxon>
        <taxon>eudicotyledons</taxon>
        <taxon>Gunneridae</taxon>
        <taxon>Pentapetalae</taxon>
        <taxon>asterids</taxon>
        <taxon>campanulids</taxon>
        <taxon>Aquifoliales</taxon>
        <taxon>Aquifoliaceae</taxon>
        <taxon>Ilex</taxon>
    </lineage>
</organism>
<dbReference type="AlphaFoldDB" id="A0ABC8UWT2"/>
<gene>
    <name evidence="2" type="ORF">ILEXP_LOCUS55968</name>
</gene>
<name>A0ABC8UWT2_9AQUA</name>
<dbReference type="InterPro" id="IPR055294">
    <property type="entry name" value="FBL60-like"/>
</dbReference>
<dbReference type="InterPro" id="IPR001810">
    <property type="entry name" value="F-box_dom"/>
</dbReference>
<reference evidence="2 3" key="1">
    <citation type="submission" date="2024-02" db="EMBL/GenBank/DDBJ databases">
        <authorList>
            <person name="Vignale AGUSTIN F."/>
            <person name="Sosa J E."/>
            <person name="Modenutti C."/>
        </authorList>
    </citation>
    <scope>NUCLEOTIDE SEQUENCE [LARGE SCALE GENOMIC DNA]</scope>
</reference>
<evidence type="ECO:0000259" key="1">
    <source>
        <dbReference type="Pfam" id="PF00646"/>
    </source>
</evidence>
<evidence type="ECO:0000313" key="3">
    <source>
        <dbReference type="Proteomes" id="UP001642360"/>
    </source>
</evidence>
<dbReference type="Proteomes" id="UP001642360">
    <property type="component" value="Unassembled WGS sequence"/>
</dbReference>
<feature type="domain" description="F-box" evidence="1">
    <location>
        <begin position="54"/>
        <end position="72"/>
    </location>
</feature>
<dbReference type="Pfam" id="PF00646">
    <property type="entry name" value="F-box"/>
    <property type="match status" value="1"/>
</dbReference>
<dbReference type="PANTHER" id="PTHR31293">
    <property type="entry name" value="RNI-LIKE SUPERFAMILY PROTEIN"/>
    <property type="match status" value="1"/>
</dbReference>
<dbReference type="SUPFAM" id="SSF81383">
    <property type="entry name" value="F-box domain"/>
    <property type="match status" value="1"/>
</dbReference>
<dbReference type="EMBL" id="CAUOFW020009380">
    <property type="protein sequence ID" value="CAK9185552.1"/>
    <property type="molecule type" value="Genomic_DNA"/>
</dbReference>
<comment type="caution">
    <text evidence="2">The sequence shown here is derived from an EMBL/GenBank/DDBJ whole genome shotgun (WGS) entry which is preliminary data.</text>
</comment>
<protein>
    <recommendedName>
        <fullName evidence="1">F-box domain-containing protein</fullName>
    </recommendedName>
</protein>
<dbReference type="PANTHER" id="PTHR31293:SF12">
    <property type="entry name" value="RNI-LIKE SUPERFAMILY PROTEIN"/>
    <property type="match status" value="1"/>
</dbReference>